<organism evidence="3 4">
    <name type="scientific">Coptis chinensis</name>
    <dbReference type="NCBI Taxonomy" id="261450"/>
    <lineage>
        <taxon>Eukaryota</taxon>
        <taxon>Viridiplantae</taxon>
        <taxon>Streptophyta</taxon>
        <taxon>Embryophyta</taxon>
        <taxon>Tracheophyta</taxon>
        <taxon>Spermatophyta</taxon>
        <taxon>Magnoliopsida</taxon>
        <taxon>Ranunculales</taxon>
        <taxon>Ranunculaceae</taxon>
        <taxon>Coptidoideae</taxon>
        <taxon>Coptis</taxon>
    </lineage>
</organism>
<dbReference type="AlphaFoldDB" id="A0A835H162"/>
<evidence type="ECO:0000313" key="4">
    <source>
        <dbReference type="Proteomes" id="UP000631114"/>
    </source>
</evidence>
<evidence type="ECO:0000256" key="1">
    <source>
        <dbReference type="ARBA" id="ARBA00022737"/>
    </source>
</evidence>
<keyword evidence="4" id="KW-1185">Reference proteome</keyword>
<feature type="non-terminal residue" evidence="3">
    <location>
        <position position="295"/>
    </location>
</feature>
<gene>
    <name evidence="3" type="ORF">IFM89_004080</name>
</gene>
<dbReference type="EMBL" id="JADFTS010000008">
    <property type="protein sequence ID" value="KAF9591395.1"/>
    <property type="molecule type" value="Genomic_DNA"/>
</dbReference>
<dbReference type="Gene3D" id="1.25.40.10">
    <property type="entry name" value="Tetratricopeptide repeat domain"/>
    <property type="match status" value="1"/>
</dbReference>
<evidence type="ECO:0000313" key="3">
    <source>
        <dbReference type="EMBL" id="KAF9591395.1"/>
    </source>
</evidence>
<dbReference type="InterPro" id="IPR002885">
    <property type="entry name" value="PPR_rpt"/>
</dbReference>
<evidence type="ECO:0008006" key="5">
    <source>
        <dbReference type="Google" id="ProtNLM"/>
    </source>
</evidence>
<sequence length="295" mass="33592">QAATSRGYDRVGSQEDQSLQLDTVSPESSISNHMVRNYEGISSARERVNDLDENCPLIEWVHRVGNHAENYLPREIVSDLVENAPSIRWVDNLPDQAVTSRGYDRVGSQEDQSLQLDTDDKSFIESSLAESERVQMEDITLCEGVQKGHGITKDIATWRGDWKAGEAVILDMKSKGFKSNETSLSLSLMLHCYAKGRWRNIRGIEAIEEEIYSGEIFPSWMLLRTLVLANSKCRALRGMERAFKELGKKGYKPDLVLYRKWPCIFMYNTFVAGYACKGMFVDVHDVISYMMQQNI</sequence>
<feature type="region of interest" description="Disordered" evidence="2">
    <location>
        <begin position="1"/>
        <end position="27"/>
    </location>
</feature>
<dbReference type="Proteomes" id="UP000631114">
    <property type="component" value="Unassembled WGS sequence"/>
</dbReference>
<name>A0A835H162_9MAGN</name>
<evidence type="ECO:0000256" key="2">
    <source>
        <dbReference type="SAM" id="MobiDB-lite"/>
    </source>
</evidence>
<feature type="compositionally biased region" description="Polar residues" evidence="2">
    <location>
        <begin position="14"/>
        <end position="27"/>
    </location>
</feature>
<keyword evidence="1" id="KW-0677">Repeat</keyword>
<proteinExistence type="predicted"/>
<protein>
    <recommendedName>
        <fullName evidence="5">Pentatricopeptide repeat-containing protein</fullName>
    </recommendedName>
</protein>
<dbReference type="NCBIfam" id="TIGR00756">
    <property type="entry name" value="PPR"/>
    <property type="match status" value="1"/>
</dbReference>
<comment type="caution">
    <text evidence="3">The sequence shown here is derived from an EMBL/GenBank/DDBJ whole genome shotgun (WGS) entry which is preliminary data.</text>
</comment>
<accession>A0A835H162</accession>
<dbReference type="InterPro" id="IPR011990">
    <property type="entry name" value="TPR-like_helical_dom_sf"/>
</dbReference>
<reference evidence="3 4" key="1">
    <citation type="submission" date="2020-10" db="EMBL/GenBank/DDBJ databases">
        <title>The Coptis chinensis genome and diversification of protoberbering-type alkaloids.</title>
        <authorList>
            <person name="Wang B."/>
            <person name="Shu S."/>
            <person name="Song C."/>
            <person name="Liu Y."/>
        </authorList>
    </citation>
    <scope>NUCLEOTIDE SEQUENCE [LARGE SCALE GENOMIC DNA]</scope>
    <source>
        <strain evidence="3">HL-2020</strain>
        <tissue evidence="3">Leaf</tissue>
    </source>
</reference>